<protein>
    <submittedName>
        <fullName evidence="1">Uncharacterized protein</fullName>
    </submittedName>
</protein>
<keyword evidence="2" id="KW-1185">Reference proteome</keyword>
<dbReference type="AlphaFoldDB" id="A0A3N0YKN4"/>
<dbReference type="OrthoDB" id="9906410at2759"/>
<name>A0A3N0YKN4_ANAGA</name>
<dbReference type="EMBL" id="RJVU01036813">
    <property type="protein sequence ID" value="ROL46822.1"/>
    <property type="molecule type" value="Genomic_DNA"/>
</dbReference>
<evidence type="ECO:0000313" key="2">
    <source>
        <dbReference type="Proteomes" id="UP000281406"/>
    </source>
</evidence>
<reference evidence="1 2" key="1">
    <citation type="submission" date="2018-10" db="EMBL/GenBank/DDBJ databases">
        <title>Genome assembly for a Yunnan-Guizhou Plateau 3E fish, Anabarilius grahami (Regan), and its evolutionary and genetic applications.</title>
        <authorList>
            <person name="Jiang W."/>
        </authorList>
    </citation>
    <scope>NUCLEOTIDE SEQUENCE [LARGE SCALE GENOMIC DNA]</scope>
    <source>
        <strain evidence="1">AG-KIZ</strain>
        <tissue evidence="1">Muscle</tissue>
    </source>
</reference>
<gene>
    <name evidence="1" type="ORF">DPX16_1459</name>
</gene>
<sequence length="200" mass="22469">MVVYDNTMGLENLFQKTIRVARRYSACALHTPTANPLPATPSVALPAPEQMQVDSYRLTRAERQRRIQQHLMSSLPVPSDHHAQRSLLPEPLYISSILTSVISASKLSRKNRWAMVTFGISPTLMLCISCLHTEEITFMVLEGSTADIILRRPWLVQHQPDIQWNTAMIISPIQWSINQCISQANRSEPAPPGGPEGLLY</sequence>
<accession>A0A3N0YKN4</accession>
<comment type="caution">
    <text evidence="1">The sequence shown here is derived from an EMBL/GenBank/DDBJ whole genome shotgun (WGS) entry which is preliminary data.</text>
</comment>
<evidence type="ECO:0000313" key="1">
    <source>
        <dbReference type="EMBL" id="ROL46822.1"/>
    </source>
</evidence>
<proteinExistence type="predicted"/>
<organism evidence="1 2">
    <name type="scientific">Anabarilius grahami</name>
    <name type="common">Kanglang fish</name>
    <name type="synonym">Barilius grahami</name>
    <dbReference type="NCBI Taxonomy" id="495550"/>
    <lineage>
        <taxon>Eukaryota</taxon>
        <taxon>Metazoa</taxon>
        <taxon>Chordata</taxon>
        <taxon>Craniata</taxon>
        <taxon>Vertebrata</taxon>
        <taxon>Euteleostomi</taxon>
        <taxon>Actinopterygii</taxon>
        <taxon>Neopterygii</taxon>
        <taxon>Teleostei</taxon>
        <taxon>Ostariophysi</taxon>
        <taxon>Cypriniformes</taxon>
        <taxon>Xenocyprididae</taxon>
        <taxon>Xenocypridinae</taxon>
        <taxon>Xenocypridinae incertae sedis</taxon>
        <taxon>Anabarilius</taxon>
    </lineage>
</organism>
<dbReference type="Proteomes" id="UP000281406">
    <property type="component" value="Unassembled WGS sequence"/>
</dbReference>